<feature type="compositionally biased region" description="Low complexity" evidence="1">
    <location>
        <begin position="96"/>
        <end position="110"/>
    </location>
</feature>
<feature type="region of interest" description="Disordered" evidence="1">
    <location>
        <begin position="87"/>
        <end position="149"/>
    </location>
</feature>
<keyword evidence="3" id="KW-1185">Reference proteome</keyword>
<dbReference type="AlphaFoldDB" id="A0AAV9ZI08"/>
<gene>
    <name evidence="2" type="ORF">R3P38DRAFT_3293199</name>
</gene>
<name>A0AAV9ZI08_9AGAR</name>
<dbReference type="Proteomes" id="UP001362999">
    <property type="component" value="Unassembled WGS sequence"/>
</dbReference>
<feature type="compositionally biased region" description="Low complexity" evidence="1">
    <location>
        <begin position="126"/>
        <end position="141"/>
    </location>
</feature>
<comment type="caution">
    <text evidence="2">The sequence shown here is derived from an EMBL/GenBank/DDBJ whole genome shotgun (WGS) entry which is preliminary data.</text>
</comment>
<evidence type="ECO:0000313" key="3">
    <source>
        <dbReference type="Proteomes" id="UP001362999"/>
    </source>
</evidence>
<organism evidence="2 3">
    <name type="scientific">Favolaschia claudopus</name>
    <dbReference type="NCBI Taxonomy" id="2862362"/>
    <lineage>
        <taxon>Eukaryota</taxon>
        <taxon>Fungi</taxon>
        <taxon>Dikarya</taxon>
        <taxon>Basidiomycota</taxon>
        <taxon>Agaricomycotina</taxon>
        <taxon>Agaricomycetes</taxon>
        <taxon>Agaricomycetidae</taxon>
        <taxon>Agaricales</taxon>
        <taxon>Marasmiineae</taxon>
        <taxon>Mycenaceae</taxon>
        <taxon>Favolaschia</taxon>
    </lineage>
</organism>
<accession>A0AAV9ZI08</accession>
<evidence type="ECO:0000256" key="1">
    <source>
        <dbReference type="SAM" id="MobiDB-lite"/>
    </source>
</evidence>
<reference evidence="2 3" key="1">
    <citation type="journal article" date="2024" name="J Genomics">
        <title>Draft genome sequencing and assembly of Favolaschia claudopus CIRM-BRFM 2984 isolated from oak limbs.</title>
        <authorList>
            <person name="Navarro D."/>
            <person name="Drula E."/>
            <person name="Chaduli D."/>
            <person name="Cazenave R."/>
            <person name="Ahrendt S."/>
            <person name="Wang J."/>
            <person name="Lipzen A."/>
            <person name="Daum C."/>
            <person name="Barry K."/>
            <person name="Grigoriev I.V."/>
            <person name="Favel A."/>
            <person name="Rosso M.N."/>
            <person name="Martin F."/>
        </authorList>
    </citation>
    <scope>NUCLEOTIDE SEQUENCE [LARGE SCALE GENOMIC DNA]</scope>
    <source>
        <strain evidence="2 3">CIRM-BRFM 2984</strain>
    </source>
</reference>
<evidence type="ECO:0000313" key="2">
    <source>
        <dbReference type="EMBL" id="KAK6983890.1"/>
    </source>
</evidence>
<dbReference type="EMBL" id="JAWWNJ010000145">
    <property type="protein sequence ID" value="KAK6983890.1"/>
    <property type="molecule type" value="Genomic_DNA"/>
</dbReference>
<proteinExistence type="predicted"/>
<sequence>MFFIYLGACLPSPHPPMLLAVCVRHSYAFRRTLFVTSLDGHPLLACEEYPQLAYGALTHVGAHPSSSPRATLPSSSHTLMRPHLTSRLSVSPRAMTSTSPCATSPSSSHTLTRPHLTSRLPVLPRAMTSTPPCATAPSSSLTRRRPPPPSRDGVLILTFAIRHILHVCNSSFLATCHIASALHYPDVPSSGTLRDYAPQSCPHMTRRCLVSSSPGLLGVDATTCFDVASLMFIPLASPPAMARLERVHAPFASFLISIDNVEKRFCVRRLAHSFSSIISCGSATPRTAVFPSSLSFPDAPCH</sequence>
<protein>
    <submittedName>
        <fullName evidence="2">Uncharacterized protein</fullName>
    </submittedName>
</protein>